<reference evidence="2 3" key="1">
    <citation type="submission" date="2024-01" db="EMBL/GenBank/DDBJ databases">
        <title>The genomes of 5 underutilized Papilionoideae crops provide insights into root nodulation and disease resistance.</title>
        <authorList>
            <person name="Yuan L."/>
        </authorList>
    </citation>
    <scope>NUCLEOTIDE SEQUENCE [LARGE SCALE GENOMIC DNA]</scope>
    <source>
        <strain evidence="2">LY-2023</strain>
        <tissue evidence="2">Leaf</tissue>
    </source>
</reference>
<gene>
    <name evidence="2" type="ORF">RJT34_13113</name>
</gene>
<comment type="caution">
    <text evidence="2">The sequence shown here is derived from an EMBL/GenBank/DDBJ whole genome shotgun (WGS) entry which is preliminary data.</text>
</comment>
<accession>A0AAN9JRI2</accession>
<dbReference type="Proteomes" id="UP001359559">
    <property type="component" value="Unassembled WGS sequence"/>
</dbReference>
<evidence type="ECO:0000313" key="2">
    <source>
        <dbReference type="EMBL" id="KAK7302229.1"/>
    </source>
</evidence>
<name>A0AAN9JRI2_CLITE</name>
<proteinExistence type="predicted"/>
<evidence type="ECO:0000256" key="1">
    <source>
        <dbReference type="SAM" id="MobiDB-lite"/>
    </source>
</evidence>
<sequence length="79" mass="9246">MHARGRELTEMEVCSGFHSEVRSRIHGAMEQGLRKSGFYGGRWLWLWSTTETERCGVEEEDGAAREKTHAEKMKEKQRY</sequence>
<keyword evidence="3" id="KW-1185">Reference proteome</keyword>
<organism evidence="2 3">
    <name type="scientific">Clitoria ternatea</name>
    <name type="common">Butterfly pea</name>
    <dbReference type="NCBI Taxonomy" id="43366"/>
    <lineage>
        <taxon>Eukaryota</taxon>
        <taxon>Viridiplantae</taxon>
        <taxon>Streptophyta</taxon>
        <taxon>Embryophyta</taxon>
        <taxon>Tracheophyta</taxon>
        <taxon>Spermatophyta</taxon>
        <taxon>Magnoliopsida</taxon>
        <taxon>eudicotyledons</taxon>
        <taxon>Gunneridae</taxon>
        <taxon>Pentapetalae</taxon>
        <taxon>rosids</taxon>
        <taxon>fabids</taxon>
        <taxon>Fabales</taxon>
        <taxon>Fabaceae</taxon>
        <taxon>Papilionoideae</taxon>
        <taxon>50 kb inversion clade</taxon>
        <taxon>NPAAA clade</taxon>
        <taxon>indigoferoid/millettioid clade</taxon>
        <taxon>Phaseoleae</taxon>
        <taxon>Clitoria</taxon>
    </lineage>
</organism>
<protein>
    <submittedName>
        <fullName evidence="2">Uncharacterized protein</fullName>
    </submittedName>
</protein>
<evidence type="ECO:0000313" key="3">
    <source>
        <dbReference type="Proteomes" id="UP001359559"/>
    </source>
</evidence>
<dbReference type="AlphaFoldDB" id="A0AAN9JRI2"/>
<feature type="region of interest" description="Disordered" evidence="1">
    <location>
        <begin position="56"/>
        <end position="79"/>
    </location>
</feature>
<dbReference type="EMBL" id="JAYKXN010000003">
    <property type="protein sequence ID" value="KAK7302229.1"/>
    <property type="molecule type" value="Genomic_DNA"/>
</dbReference>